<proteinExistence type="predicted"/>
<keyword evidence="3" id="KW-1185">Reference proteome</keyword>
<dbReference type="EMBL" id="JAYMYS010000008">
    <property type="protein sequence ID" value="KAK7383063.1"/>
    <property type="molecule type" value="Genomic_DNA"/>
</dbReference>
<accession>A0AAN9RTP5</accession>
<dbReference type="Proteomes" id="UP001386955">
    <property type="component" value="Unassembled WGS sequence"/>
</dbReference>
<comment type="caution">
    <text evidence="2">The sequence shown here is derived from an EMBL/GenBank/DDBJ whole genome shotgun (WGS) entry which is preliminary data.</text>
</comment>
<evidence type="ECO:0000313" key="3">
    <source>
        <dbReference type="Proteomes" id="UP001386955"/>
    </source>
</evidence>
<dbReference type="AlphaFoldDB" id="A0AAN9RTP5"/>
<evidence type="ECO:0008006" key="4">
    <source>
        <dbReference type="Google" id="ProtNLM"/>
    </source>
</evidence>
<sequence>MPSRYYTSSTCLLFFLISEREAQTVCNDIVVRIQSSLDYSALCLRKLRFRFHLQHSSSLQFQAAVTVRGRRLG</sequence>
<reference evidence="2 3" key="1">
    <citation type="submission" date="2024-01" db="EMBL/GenBank/DDBJ databases">
        <title>The genomes of 5 underutilized Papilionoideae crops provide insights into root nodulation and disease resistanc.</title>
        <authorList>
            <person name="Jiang F."/>
        </authorList>
    </citation>
    <scope>NUCLEOTIDE SEQUENCE [LARGE SCALE GENOMIC DNA]</scope>
    <source>
        <strain evidence="2">DUOXIRENSHENG_FW03</strain>
        <tissue evidence="2">Leaves</tissue>
    </source>
</reference>
<feature type="chain" id="PRO_5043010464" description="Secreted protein" evidence="1">
    <location>
        <begin position="23"/>
        <end position="73"/>
    </location>
</feature>
<keyword evidence="1" id="KW-0732">Signal</keyword>
<name>A0AAN9RTP5_PSOTE</name>
<protein>
    <recommendedName>
        <fullName evidence="4">Secreted protein</fullName>
    </recommendedName>
</protein>
<organism evidence="2 3">
    <name type="scientific">Psophocarpus tetragonolobus</name>
    <name type="common">Winged bean</name>
    <name type="synonym">Dolichos tetragonolobus</name>
    <dbReference type="NCBI Taxonomy" id="3891"/>
    <lineage>
        <taxon>Eukaryota</taxon>
        <taxon>Viridiplantae</taxon>
        <taxon>Streptophyta</taxon>
        <taxon>Embryophyta</taxon>
        <taxon>Tracheophyta</taxon>
        <taxon>Spermatophyta</taxon>
        <taxon>Magnoliopsida</taxon>
        <taxon>eudicotyledons</taxon>
        <taxon>Gunneridae</taxon>
        <taxon>Pentapetalae</taxon>
        <taxon>rosids</taxon>
        <taxon>fabids</taxon>
        <taxon>Fabales</taxon>
        <taxon>Fabaceae</taxon>
        <taxon>Papilionoideae</taxon>
        <taxon>50 kb inversion clade</taxon>
        <taxon>NPAAA clade</taxon>
        <taxon>indigoferoid/millettioid clade</taxon>
        <taxon>Phaseoleae</taxon>
        <taxon>Psophocarpus</taxon>
    </lineage>
</organism>
<gene>
    <name evidence="2" type="ORF">VNO78_28729</name>
</gene>
<feature type="signal peptide" evidence="1">
    <location>
        <begin position="1"/>
        <end position="22"/>
    </location>
</feature>
<evidence type="ECO:0000256" key="1">
    <source>
        <dbReference type="SAM" id="SignalP"/>
    </source>
</evidence>
<evidence type="ECO:0000313" key="2">
    <source>
        <dbReference type="EMBL" id="KAK7383063.1"/>
    </source>
</evidence>